<evidence type="ECO:0000313" key="3">
    <source>
        <dbReference type="Proteomes" id="UP001066276"/>
    </source>
</evidence>
<keyword evidence="1" id="KW-1133">Transmembrane helix</keyword>
<name>A0AAV7TSD1_PLEWA</name>
<keyword evidence="1" id="KW-0472">Membrane</keyword>
<evidence type="ECO:0000256" key="1">
    <source>
        <dbReference type="SAM" id="Phobius"/>
    </source>
</evidence>
<gene>
    <name evidence="2" type="ORF">NDU88_004781</name>
</gene>
<protein>
    <submittedName>
        <fullName evidence="2">Uncharacterized protein</fullName>
    </submittedName>
</protein>
<comment type="caution">
    <text evidence="2">The sequence shown here is derived from an EMBL/GenBank/DDBJ whole genome shotgun (WGS) entry which is preliminary data.</text>
</comment>
<sequence>MASEALFASVKKVIGVPGSVETQRLIADCRPGELAARLPTREEGGGTFTPVGVCALMFVWVLYIYKMILVRVK</sequence>
<proteinExistence type="predicted"/>
<organism evidence="2 3">
    <name type="scientific">Pleurodeles waltl</name>
    <name type="common">Iberian ribbed newt</name>
    <dbReference type="NCBI Taxonomy" id="8319"/>
    <lineage>
        <taxon>Eukaryota</taxon>
        <taxon>Metazoa</taxon>
        <taxon>Chordata</taxon>
        <taxon>Craniata</taxon>
        <taxon>Vertebrata</taxon>
        <taxon>Euteleostomi</taxon>
        <taxon>Amphibia</taxon>
        <taxon>Batrachia</taxon>
        <taxon>Caudata</taxon>
        <taxon>Salamandroidea</taxon>
        <taxon>Salamandridae</taxon>
        <taxon>Pleurodelinae</taxon>
        <taxon>Pleurodeles</taxon>
    </lineage>
</organism>
<keyword evidence="3" id="KW-1185">Reference proteome</keyword>
<keyword evidence="1" id="KW-0812">Transmembrane</keyword>
<reference evidence="2" key="1">
    <citation type="journal article" date="2022" name="bioRxiv">
        <title>Sequencing and chromosome-scale assembly of the giantPleurodeles waltlgenome.</title>
        <authorList>
            <person name="Brown T."/>
            <person name="Elewa A."/>
            <person name="Iarovenko S."/>
            <person name="Subramanian E."/>
            <person name="Araus A.J."/>
            <person name="Petzold A."/>
            <person name="Susuki M."/>
            <person name="Suzuki K.-i.T."/>
            <person name="Hayashi T."/>
            <person name="Toyoda A."/>
            <person name="Oliveira C."/>
            <person name="Osipova E."/>
            <person name="Leigh N.D."/>
            <person name="Simon A."/>
            <person name="Yun M.H."/>
        </authorList>
    </citation>
    <scope>NUCLEOTIDE SEQUENCE</scope>
    <source>
        <strain evidence="2">20211129_DDA</strain>
        <tissue evidence="2">Liver</tissue>
    </source>
</reference>
<accession>A0AAV7TSD1</accession>
<dbReference type="Proteomes" id="UP001066276">
    <property type="component" value="Chromosome 3_2"/>
</dbReference>
<dbReference type="AlphaFoldDB" id="A0AAV7TSD1"/>
<evidence type="ECO:0000313" key="2">
    <source>
        <dbReference type="EMBL" id="KAJ1179547.1"/>
    </source>
</evidence>
<feature type="transmembrane region" description="Helical" evidence="1">
    <location>
        <begin position="47"/>
        <end position="65"/>
    </location>
</feature>
<dbReference type="EMBL" id="JANPWB010000006">
    <property type="protein sequence ID" value="KAJ1179547.1"/>
    <property type="molecule type" value="Genomic_DNA"/>
</dbReference>